<dbReference type="PANTHER" id="PTHR43591">
    <property type="entry name" value="METHYLTRANSFERASE"/>
    <property type="match status" value="1"/>
</dbReference>
<comment type="caution">
    <text evidence="2">The sequence shown here is derived from an EMBL/GenBank/DDBJ whole genome shotgun (WGS) entry which is preliminary data.</text>
</comment>
<evidence type="ECO:0000259" key="1">
    <source>
        <dbReference type="Pfam" id="PF08241"/>
    </source>
</evidence>
<dbReference type="OrthoDB" id="703529at2"/>
<evidence type="ECO:0000313" key="3">
    <source>
        <dbReference type="Proteomes" id="UP000076967"/>
    </source>
</evidence>
<dbReference type="STRING" id="494026.PGLA_22900"/>
<accession>A0A162LSV3</accession>
<gene>
    <name evidence="2" type="ORF">PGLA_22900</name>
</gene>
<dbReference type="RefSeq" id="WP_068537466.1">
    <property type="nucleotide sequence ID" value="NZ_LVJH01000070.1"/>
</dbReference>
<evidence type="ECO:0000313" key="2">
    <source>
        <dbReference type="EMBL" id="OAB33783.1"/>
    </source>
</evidence>
<dbReference type="InterPro" id="IPR029063">
    <property type="entry name" value="SAM-dependent_MTases_sf"/>
</dbReference>
<dbReference type="SUPFAM" id="SSF53335">
    <property type="entry name" value="S-adenosyl-L-methionine-dependent methyltransferases"/>
    <property type="match status" value="1"/>
</dbReference>
<name>A0A162LSV3_9BACL</name>
<dbReference type="Proteomes" id="UP000076967">
    <property type="component" value="Unassembled WGS sequence"/>
</dbReference>
<dbReference type="Gene3D" id="3.40.50.150">
    <property type="entry name" value="Vaccinia Virus protein VP39"/>
    <property type="match status" value="1"/>
</dbReference>
<proteinExistence type="predicted"/>
<dbReference type="CDD" id="cd02440">
    <property type="entry name" value="AdoMet_MTases"/>
    <property type="match status" value="1"/>
</dbReference>
<dbReference type="EMBL" id="LVJH01000070">
    <property type="protein sequence ID" value="OAB33783.1"/>
    <property type="molecule type" value="Genomic_DNA"/>
</dbReference>
<keyword evidence="3" id="KW-1185">Reference proteome</keyword>
<dbReference type="AlphaFoldDB" id="A0A162LSV3"/>
<sequence length="232" mass="26962">MQNIEYWEKQKDQGKQWQDERYRSHGMVWGREAGPTVPYAVKIFSRLHVKKVLVIGCGYGRECFYFKDQGFDVTGIDFSLEGIKLANEWLSESEGGTLKFLKGDALQLEFEDNEFDAIFTHKVIHQFNLADRKRMISEMDRVLKPNGVFILSDLSVEDPDCGRGRLIEPDTYIRPEKEFRPIHYLSESSMDIFSQFTVLGTVQFDEWENHPGENTAHKHVFMRVTGLKNADL</sequence>
<dbReference type="InterPro" id="IPR013216">
    <property type="entry name" value="Methyltransf_11"/>
</dbReference>
<dbReference type="GO" id="GO:0008757">
    <property type="term" value="F:S-adenosylmethionine-dependent methyltransferase activity"/>
    <property type="evidence" value="ECO:0007669"/>
    <property type="project" value="InterPro"/>
</dbReference>
<feature type="domain" description="Methyltransferase type 11" evidence="1">
    <location>
        <begin position="54"/>
        <end position="151"/>
    </location>
</feature>
<dbReference type="Pfam" id="PF08241">
    <property type="entry name" value="Methyltransf_11"/>
    <property type="match status" value="1"/>
</dbReference>
<reference evidence="2 3" key="1">
    <citation type="submission" date="2016-03" db="EMBL/GenBank/DDBJ databases">
        <title>Draft genome sequence of Paenibacillus glacialis DSM 22343.</title>
        <authorList>
            <person name="Shin S.-K."/>
            <person name="Yi H."/>
        </authorList>
    </citation>
    <scope>NUCLEOTIDE SEQUENCE [LARGE SCALE GENOMIC DNA]</scope>
    <source>
        <strain evidence="2 3">DSM 22343</strain>
    </source>
</reference>
<protein>
    <recommendedName>
        <fullName evidence="1">Methyltransferase type 11 domain-containing protein</fullName>
    </recommendedName>
</protein>
<organism evidence="2 3">
    <name type="scientific">Paenibacillus glacialis</name>
    <dbReference type="NCBI Taxonomy" id="494026"/>
    <lineage>
        <taxon>Bacteria</taxon>
        <taxon>Bacillati</taxon>
        <taxon>Bacillota</taxon>
        <taxon>Bacilli</taxon>
        <taxon>Bacillales</taxon>
        <taxon>Paenibacillaceae</taxon>
        <taxon>Paenibacillus</taxon>
    </lineage>
</organism>